<feature type="compositionally biased region" description="Polar residues" evidence="1">
    <location>
        <begin position="126"/>
        <end position="138"/>
    </location>
</feature>
<evidence type="ECO:0000313" key="3">
    <source>
        <dbReference type="Proteomes" id="UP000003947"/>
    </source>
</evidence>
<feature type="region of interest" description="Disordered" evidence="1">
    <location>
        <begin position="126"/>
        <end position="146"/>
    </location>
</feature>
<evidence type="ECO:0000256" key="1">
    <source>
        <dbReference type="SAM" id="MobiDB-lite"/>
    </source>
</evidence>
<dbReference type="EMBL" id="JH660638">
    <property type="protein sequence ID" value="EIM30320.1"/>
    <property type="molecule type" value="Genomic_DNA"/>
</dbReference>
<organism evidence="2 3">
    <name type="scientific">Microvirga lotononidis</name>
    <dbReference type="NCBI Taxonomy" id="864069"/>
    <lineage>
        <taxon>Bacteria</taxon>
        <taxon>Pseudomonadati</taxon>
        <taxon>Pseudomonadota</taxon>
        <taxon>Alphaproteobacteria</taxon>
        <taxon>Hyphomicrobiales</taxon>
        <taxon>Methylobacteriaceae</taxon>
        <taxon>Microvirga</taxon>
    </lineage>
</organism>
<dbReference type="OrthoDB" id="8012229at2"/>
<feature type="region of interest" description="Disordered" evidence="1">
    <location>
        <begin position="76"/>
        <end position="99"/>
    </location>
</feature>
<name>I4Z278_9HYPH</name>
<dbReference type="STRING" id="864069.MicloDRAFT_00008700"/>
<feature type="compositionally biased region" description="Pro residues" evidence="1">
    <location>
        <begin position="220"/>
        <end position="231"/>
    </location>
</feature>
<feature type="region of interest" description="Disordered" evidence="1">
    <location>
        <begin position="220"/>
        <end position="277"/>
    </location>
</feature>
<sequence>MPGIARQFEPQITRSGGAPSKYRFIIHCSGCASTDVYEAARPTSSETVRHYFDGRGWLLGRDRSYDLCSACLAQPQRAKGTKPSSQPQHNRLSAGQRHQDTADILARHLGKPEVLAAEVFRPKETTSLQAASSRTPRQVSPPPSLSSEVEQTMTAMAADLKGLRAAVELIADQMGKLVALGGQQVEVIARLAPALLQSTGELSGSLRHVASAVQAIPQQPLPAIDPQPTPESVPETDGTRAGDAEPAAKPMSLVHPRPKGVQGKRAPKGKADQTPSAAVVVKSIPDAKRSDRFYTSIRLTRELWERTGFGSEDRLLLDWSGKVLTIERATDGGVKPKSIGDTSVVLQSWKLGNLNFDQPIITCGRASLRLSVERDRQAP</sequence>
<reference evidence="2 3" key="1">
    <citation type="submission" date="2012-02" db="EMBL/GenBank/DDBJ databases">
        <title>Improved High-Quality Draft sequence of Microvirga sp. WSM3557.</title>
        <authorList>
            <consortium name="US DOE Joint Genome Institute"/>
            <person name="Lucas S."/>
            <person name="Han J."/>
            <person name="Lapidus A."/>
            <person name="Cheng J.-F."/>
            <person name="Goodwin L."/>
            <person name="Pitluck S."/>
            <person name="Peters L."/>
            <person name="Zhang X."/>
            <person name="Detter J.C."/>
            <person name="Han C."/>
            <person name="Tapia R."/>
            <person name="Land M."/>
            <person name="Hauser L."/>
            <person name="Kyrpides N."/>
            <person name="Ivanova N."/>
            <person name="Pagani I."/>
            <person name="Brau L."/>
            <person name="Yates R."/>
            <person name="O'Hara G."/>
            <person name="Rui T."/>
            <person name="Howieson J."/>
            <person name="Reeve W."/>
            <person name="Woyke T."/>
        </authorList>
    </citation>
    <scope>NUCLEOTIDE SEQUENCE [LARGE SCALE GENOMIC DNA]</scope>
    <source>
        <strain evidence="2 3">WSM3557</strain>
    </source>
</reference>
<keyword evidence="3" id="KW-1185">Reference proteome</keyword>
<dbReference type="Proteomes" id="UP000003947">
    <property type="component" value="Unassembled WGS sequence"/>
</dbReference>
<feature type="compositionally biased region" description="Polar residues" evidence="1">
    <location>
        <begin position="82"/>
        <end position="93"/>
    </location>
</feature>
<dbReference type="RefSeq" id="WP_009489509.1">
    <property type="nucleotide sequence ID" value="NZ_CP141049.1"/>
</dbReference>
<evidence type="ECO:0000313" key="2">
    <source>
        <dbReference type="EMBL" id="EIM30320.1"/>
    </source>
</evidence>
<dbReference type="PATRIC" id="fig|864069.3.peg.967"/>
<accession>I4Z278</accession>
<protein>
    <submittedName>
        <fullName evidence="2">Uncharacterized protein</fullName>
    </submittedName>
</protein>
<dbReference type="HOGENOM" id="CLU_731183_0_0_5"/>
<gene>
    <name evidence="2" type="ORF">MicloDRAFT_00008700</name>
</gene>
<dbReference type="AlphaFoldDB" id="I4Z278"/>
<proteinExistence type="predicted"/>